<dbReference type="AlphaFoldDB" id="A0A518E267"/>
<sequence length="259" mass="28760">MQQETPSRRIVLLGASNVAKSISTAVSVAREGFPGQLDLLAAMGHGRAYTRHTSVLGRGLPAIVSCSLWSDLAARPPAPTTAVVMDVGNDIIFGATTEEVLAGVETCLDRLAKVDAQVTVVGLPLASLERLGPWRFQLFLRLFFPFSRLEYADGMQTARATHQRLKQLAADQGATFVPQRGDWYGVDPIHLRRSFWSPAWKNFFSFTSDAPAQRWALGSPGRFLYLRTRSPALRKWWNWEQRGLQPCGRLASGVDLSWY</sequence>
<evidence type="ECO:0000313" key="1">
    <source>
        <dbReference type="EMBL" id="QDU98152.1"/>
    </source>
</evidence>
<evidence type="ECO:0000313" key="2">
    <source>
        <dbReference type="Proteomes" id="UP000317648"/>
    </source>
</evidence>
<dbReference type="RefSeq" id="WP_145057170.1">
    <property type="nucleotide sequence ID" value="NZ_CP036433.1"/>
</dbReference>
<protein>
    <recommendedName>
        <fullName evidence="3">SGNH hydrolase-type esterase domain-containing protein</fullName>
    </recommendedName>
</protein>
<accession>A0A518E267</accession>
<dbReference type="SUPFAM" id="SSF52266">
    <property type="entry name" value="SGNH hydrolase"/>
    <property type="match status" value="1"/>
</dbReference>
<dbReference type="OrthoDB" id="5562484at2"/>
<name>A0A518E267_9BACT</name>
<evidence type="ECO:0008006" key="3">
    <source>
        <dbReference type="Google" id="ProtNLM"/>
    </source>
</evidence>
<organism evidence="1 2">
    <name type="scientific">Lignipirellula cremea</name>
    <dbReference type="NCBI Taxonomy" id="2528010"/>
    <lineage>
        <taxon>Bacteria</taxon>
        <taxon>Pseudomonadati</taxon>
        <taxon>Planctomycetota</taxon>
        <taxon>Planctomycetia</taxon>
        <taxon>Pirellulales</taxon>
        <taxon>Pirellulaceae</taxon>
        <taxon>Lignipirellula</taxon>
    </lineage>
</organism>
<gene>
    <name evidence="1" type="ORF">Pla8534_60130</name>
</gene>
<dbReference type="GO" id="GO:0016788">
    <property type="term" value="F:hydrolase activity, acting on ester bonds"/>
    <property type="evidence" value="ECO:0007669"/>
    <property type="project" value="UniProtKB-ARBA"/>
</dbReference>
<dbReference type="InterPro" id="IPR036514">
    <property type="entry name" value="SGNH_hydro_sf"/>
</dbReference>
<reference evidence="1 2" key="1">
    <citation type="submission" date="2019-02" db="EMBL/GenBank/DDBJ databases">
        <title>Deep-cultivation of Planctomycetes and their phenomic and genomic characterization uncovers novel biology.</title>
        <authorList>
            <person name="Wiegand S."/>
            <person name="Jogler M."/>
            <person name="Boedeker C."/>
            <person name="Pinto D."/>
            <person name="Vollmers J."/>
            <person name="Rivas-Marin E."/>
            <person name="Kohn T."/>
            <person name="Peeters S.H."/>
            <person name="Heuer A."/>
            <person name="Rast P."/>
            <person name="Oberbeckmann S."/>
            <person name="Bunk B."/>
            <person name="Jeske O."/>
            <person name="Meyerdierks A."/>
            <person name="Storesund J.E."/>
            <person name="Kallscheuer N."/>
            <person name="Luecker S."/>
            <person name="Lage O.M."/>
            <person name="Pohl T."/>
            <person name="Merkel B.J."/>
            <person name="Hornburger P."/>
            <person name="Mueller R.-W."/>
            <person name="Bruemmer F."/>
            <person name="Labrenz M."/>
            <person name="Spormann A.M."/>
            <person name="Op den Camp H."/>
            <person name="Overmann J."/>
            <person name="Amann R."/>
            <person name="Jetten M.S.M."/>
            <person name="Mascher T."/>
            <person name="Medema M.H."/>
            <person name="Devos D.P."/>
            <person name="Kaster A.-K."/>
            <person name="Ovreas L."/>
            <person name="Rohde M."/>
            <person name="Galperin M.Y."/>
            <person name="Jogler C."/>
        </authorList>
    </citation>
    <scope>NUCLEOTIDE SEQUENCE [LARGE SCALE GENOMIC DNA]</scope>
    <source>
        <strain evidence="1 2">Pla85_3_4</strain>
    </source>
</reference>
<dbReference type="Proteomes" id="UP000317648">
    <property type="component" value="Chromosome"/>
</dbReference>
<dbReference type="EMBL" id="CP036433">
    <property type="protein sequence ID" value="QDU98152.1"/>
    <property type="molecule type" value="Genomic_DNA"/>
</dbReference>
<dbReference type="Gene3D" id="3.40.50.1110">
    <property type="entry name" value="SGNH hydrolase"/>
    <property type="match status" value="1"/>
</dbReference>
<dbReference type="KEGG" id="lcre:Pla8534_60130"/>
<keyword evidence="2" id="KW-1185">Reference proteome</keyword>
<proteinExistence type="predicted"/>